<dbReference type="Proteomes" id="UP000015105">
    <property type="component" value="Chromosome 7D"/>
</dbReference>
<dbReference type="InterPro" id="IPR026960">
    <property type="entry name" value="RVT-Znf"/>
</dbReference>
<dbReference type="EnsemblPlants" id="AET7Gv20623300.1">
    <property type="protein sequence ID" value="AET7Gv20623300.1"/>
    <property type="gene ID" value="AET7Gv20623300"/>
</dbReference>
<feature type="domain" description="Reverse transcriptase zinc-binding" evidence="1">
    <location>
        <begin position="5"/>
        <end position="68"/>
    </location>
</feature>
<accession>A0A453RL58</accession>
<reference evidence="2" key="4">
    <citation type="submission" date="2019-03" db="UniProtKB">
        <authorList>
            <consortium name="EnsemblPlants"/>
        </authorList>
    </citation>
    <scope>IDENTIFICATION</scope>
</reference>
<sequence>VPATAQFTWKSKAPLRCRFFLWLAMKNRCWTADRLARRGLPHPDACPFCDQHEETLDHIELTCVFARTIRRTLCTTIGKPAWTPEGHETSVDWCADKPKNMRVIITLVLWEMWKHRSAIVLMVLHPRSVGSLCKLWKKVTLGV</sequence>
<proteinExistence type="predicted"/>
<keyword evidence="3" id="KW-1185">Reference proteome</keyword>
<evidence type="ECO:0000259" key="1">
    <source>
        <dbReference type="Pfam" id="PF13966"/>
    </source>
</evidence>
<reference evidence="3" key="1">
    <citation type="journal article" date="2014" name="Science">
        <title>Ancient hybridizations among the ancestral genomes of bread wheat.</title>
        <authorList>
            <consortium name="International Wheat Genome Sequencing Consortium,"/>
            <person name="Marcussen T."/>
            <person name="Sandve S.R."/>
            <person name="Heier L."/>
            <person name="Spannagl M."/>
            <person name="Pfeifer M."/>
            <person name="Jakobsen K.S."/>
            <person name="Wulff B.B."/>
            <person name="Steuernagel B."/>
            <person name="Mayer K.F."/>
            <person name="Olsen O.A."/>
        </authorList>
    </citation>
    <scope>NUCLEOTIDE SEQUENCE [LARGE SCALE GENOMIC DNA]</scope>
    <source>
        <strain evidence="3">cv. AL8/78</strain>
    </source>
</reference>
<evidence type="ECO:0000313" key="3">
    <source>
        <dbReference type="Proteomes" id="UP000015105"/>
    </source>
</evidence>
<reference evidence="2" key="3">
    <citation type="journal article" date="2017" name="Nature">
        <title>Genome sequence of the progenitor of the wheat D genome Aegilops tauschii.</title>
        <authorList>
            <person name="Luo M.C."/>
            <person name="Gu Y.Q."/>
            <person name="Puiu D."/>
            <person name="Wang H."/>
            <person name="Twardziok S.O."/>
            <person name="Deal K.R."/>
            <person name="Huo N."/>
            <person name="Zhu T."/>
            <person name="Wang L."/>
            <person name="Wang Y."/>
            <person name="McGuire P.E."/>
            <person name="Liu S."/>
            <person name="Long H."/>
            <person name="Ramasamy R.K."/>
            <person name="Rodriguez J.C."/>
            <person name="Van S.L."/>
            <person name="Yuan L."/>
            <person name="Wang Z."/>
            <person name="Xia Z."/>
            <person name="Xiao L."/>
            <person name="Anderson O.D."/>
            <person name="Ouyang S."/>
            <person name="Liang Y."/>
            <person name="Zimin A.V."/>
            <person name="Pertea G."/>
            <person name="Qi P."/>
            <person name="Bennetzen J.L."/>
            <person name="Dai X."/>
            <person name="Dawson M.W."/>
            <person name="Muller H.G."/>
            <person name="Kugler K."/>
            <person name="Rivarola-Duarte L."/>
            <person name="Spannagl M."/>
            <person name="Mayer K.F.X."/>
            <person name="Lu F.H."/>
            <person name="Bevan M.W."/>
            <person name="Leroy P."/>
            <person name="Li P."/>
            <person name="You F.M."/>
            <person name="Sun Q."/>
            <person name="Liu Z."/>
            <person name="Lyons E."/>
            <person name="Wicker T."/>
            <person name="Salzberg S.L."/>
            <person name="Devos K.M."/>
            <person name="Dvorak J."/>
        </authorList>
    </citation>
    <scope>NUCLEOTIDE SEQUENCE [LARGE SCALE GENOMIC DNA]</scope>
    <source>
        <strain evidence="2">cv. AL8/78</strain>
    </source>
</reference>
<dbReference type="AlphaFoldDB" id="A0A453RL58"/>
<reference evidence="2" key="5">
    <citation type="journal article" date="2021" name="G3 (Bethesda)">
        <title>Aegilops tauschii genome assembly Aet v5.0 features greater sequence contiguity and improved annotation.</title>
        <authorList>
            <person name="Wang L."/>
            <person name="Zhu T."/>
            <person name="Rodriguez J.C."/>
            <person name="Deal K.R."/>
            <person name="Dubcovsky J."/>
            <person name="McGuire P.E."/>
            <person name="Lux T."/>
            <person name="Spannagl M."/>
            <person name="Mayer K.F.X."/>
            <person name="Baldrich P."/>
            <person name="Meyers B.C."/>
            <person name="Huo N."/>
            <person name="Gu Y.Q."/>
            <person name="Zhou H."/>
            <person name="Devos K.M."/>
            <person name="Bennetzen J.L."/>
            <person name="Unver T."/>
            <person name="Budak H."/>
            <person name="Gulick P.J."/>
            <person name="Galiba G."/>
            <person name="Kalapos B."/>
            <person name="Nelson D.R."/>
            <person name="Li P."/>
            <person name="You F.M."/>
            <person name="Luo M.C."/>
            <person name="Dvorak J."/>
        </authorList>
    </citation>
    <scope>NUCLEOTIDE SEQUENCE [LARGE SCALE GENOMIC DNA]</scope>
    <source>
        <strain evidence="2">cv. AL8/78</strain>
    </source>
</reference>
<reference evidence="3" key="2">
    <citation type="journal article" date="2017" name="Nat. Plants">
        <title>The Aegilops tauschii genome reveals multiple impacts of transposons.</title>
        <authorList>
            <person name="Zhao G."/>
            <person name="Zou C."/>
            <person name="Li K."/>
            <person name="Wang K."/>
            <person name="Li T."/>
            <person name="Gao L."/>
            <person name="Zhang X."/>
            <person name="Wang H."/>
            <person name="Yang Z."/>
            <person name="Liu X."/>
            <person name="Jiang W."/>
            <person name="Mao L."/>
            <person name="Kong X."/>
            <person name="Jiao Y."/>
            <person name="Jia J."/>
        </authorList>
    </citation>
    <scope>NUCLEOTIDE SEQUENCE [LARGE SCALE GENOMIC DNA]</scope>
    <source>
        <strain evidence="3">cv. AL8/78</strain>
    </source>
</reference>
<protein>
    <recommendedName>
        <fullName evidence="1">Reverse transcriptase zinc-binding domain-containing protein</fullName>
    </recommendedName>
</protein>
<name>A0A453RL58_AEGTS</name>
<organism evidence="2 3">
    <name type="scientific">Aegilops tauschii subsp. strangulata</name>
    <name type="common">Goatgrass</name>
    <dbReference type="NCBI Taxonomy" id="200361"/>
    <lineage>
        <taxon>Eukaryota</taxon>
        <taxon>Viridiplantae</taxon>
        <taxon>Streptophyta</taxon>
        <taxon>Embryophyta</taxon>
        <taxon>Tracheophyta</taxon>
        <taxon>Spermatophyta</taxon>
        <taxon>Magnoliopsida</taxon>
        <taxon>Liliopsida</taxon>
        <taxon>Poales</taxon>
        <taxon>Poaceae</taxon>
        <taxon>BOP clade</taxon>
        <taxon>Pooideae</taxon>
        <taxon>Triticodae</taxon>
        <taxon>Triticeae</taxon>
        <taxon>Triticinae</taxon>
        <taxon>Aegilops</taxon>
    </lineage>
</organism>
<dbReference type="Gramene" id="AET7Gv20623300.1">
    <property type="protein sequence ID" value="AET7Gv20623300.1"/>
    <property type="gene ID" value="AET7Gv20623300"/>
</dbReference>
<dbReference type="Pfam" id="PF13966">
    <property type="entry name" value="zf-RVT"/>
    <property type="match status" value="1"/>
</dbReference>
<evidence type="ECO:0000313" key="2">
    <source>
        <dbReference type="EnsemblPlants" id="AET7Gv20623300.1"/>
    </source>
</evidence>